<dbReference type="OrthoDB" id="962256at2"/>
<protein>
    <recommendedName>
        <fullName evidence="4">Plasmid stabilization protein</fullName>
    </recommendedName>
</protein>
<evidence type="ECO:0000313" key="2">
    <source>
        <dbReference type="EMBL" id="OBY63311.1"/>
    </source>
</evidence>
<dbReference type="EMBL" id="LSFL01000035">
    <property type="protein sequence ID" value="OBY63311.1"/>
    <property type="molecule type" value="Genomic_DNA"/>
</dbReference>
<dbReference type="KEGG" id="prn:BW723_04885"/>
<name>A0A1B8TUG0_9FLAO</name>
<dbReference type="Pfam" id="PF05016">
    <property type="entry name" value="ParE_toxin"/>
    <property type="match status" value="1"/>
</dbReference>
<keyword evidence="1" id="KW-1277">Toxin-antitoxin system</keyword>
<dbReference type="AlphaFoldDB" id="A0A1B8TUG0"/>
<dbReference type="InterPro" id="IPR007712">
    <property type="entry name" value="RelE/ParE_toxin"/>
</dbReference>
<keyword evidence="3" id="KW-1185">Reference proteome</keyword>
<organism evidence="2 3">
    <name type="scientific">Polaribacter reichenbachii</name>
    <dbReference type="NCBI Taxonomy" id="996801"/>
    <lineage>
        <taxon>Bacteria</taxon>
        <taxon>Pseudomonadati</taxon>
        <taxon>Bacteroidota</taxon>
        <taxon>Flavobacteriia</taxon>
        <taxon>Flavobacteriales</taxon>
        <taxon>Flavobacteriaceae</taxon>
    </lineage>
</organism>
<dbReference type="Proteomes" id="UP000092612">
    <property type="component" value="Unassembled WGS sequence"/>
</dbReference>
<gene>
    <name evidence="2" type="ORF">LPB301_10825</name>
</gene>
<dbReference type="STRING" id="996801.BW723_04885"/>
<dbReference type="InterPro" id="IPR035093">
    <property type="entry name" value="RelE/ParE_toxin_dom_sf"/>
</dbReference>
<comment type="caution">
    <text evidence="2">The sequence shown here is derived from an EMBL/GenBank/DDBJ whole genome shotgun (WGS) entry which is preliminary data.</text>
</comment>
<sequence>MVREIIWTNNAEADLNFCFSEFLEHCESLDVTKRIFIEIYNSVSILATNAEIYKLDLLKKNNKGNIRFFEKHSYRISYLIDTKFVYILRIRPSRKEPLEF</sequence>
<accession>A0A1B8TUG0</accession>
<dbReference type="RefSeq" id="WP_068361479.1">
    <property type="nucleotide sequence ID" value="NZ_CP019337.1"/>
</dbReference>
<dbReference type="Gene3D" id="3.30.2310.20">
    <property type="entry name" value="RelE-like"/>
    <property type="match status" value="1"/>
</dbReference>
<evidence type="ECO:0000313" key="3">
    <source>
        <dbReference type="Proteomes" id="UP000092612"/>
    </source>
</evidence>
<proteinExistence type="predicted"/>
<evidence type="ECO:0008006" key="4">
    <source>
        <dbReference type="Google" id="ProtNLM"/>
    </source>
</evidence>
<reference evidence="3" key="1">
    <citation type="submission" date="2016-02" db="EMBL/GenBank/DDBJ databases">
        <title>Paenibacillus sp. LPB0068, isolated from Crassostrea gigas.</title>
        <authorList>
            <person name="Shin S.-K."/>
            <person name="Yi H."/>
        </authorList>
    </citation>
    <scope>NUCLEOTIDE SEQUENCE [LARGE SCALE GENOMIC DNA]</scope>
    <source>
        <strain evidence="3">KCTC 23969</strain>
    </source>
</reference>
<evidence type="ECO:0000256" key="1">
    <source>
        <dbReference type="ARBA" id="ARBA00022649"/>
    </source>
</evidence>